<keyword evidence="3" id="KW-1185">Reference proteome</keyword>
<dbReference type="PaxDb" id="3055-EDO96997"/>
<dbReference type="Gramene" id="PNW75043">
    <property type="protein sequence ID" value="PNW75043"/>
    <property type="gene ID" value="CHLRE_12g499150v5"/>
</dbReference>
<gene>
    <name evidence="2" type="ORF">CHLRE_12g499150v5</name>
</gene>
<dbReference type="InParanoid" id="A0A2K3D3C9"/>
<feature type="compositionally biased region" description="Low complexity" evidence="1">
    <location>
        <begin position="254"/>
        <end position="268"/>
    </location>
</feature>
<organism evidence="2 3">
    <name type="scientific">Chlamydomonas reinhardtii</name>
    <name type="common">Chlamydomonas smithii</name>
    <dbReference type="NCBI Taxonomy" id="3055"/>
    <lineage>
        <taxon>Eukaryota</taxon>
        <taxon>Viridiplantae</taxon>
        <taxon>Chlorophyta</taxon>
        <taxon>core chlorophytes</taxon>
        <taxon>Chlorophyceae</taxon>
        <taxon>CS clade</taxon>
        <taxon>Chlamydomonadales</taxon>
        <taxon>Chlamydomonadaceae</taxon>
        <taxon>Chlamydomonas</taxon>
    </lineage>
</organism>
<evidence type="ECO:0000256" key="1">
    <source>
        <dbReference type="SAM" id="MobiDB-lite"/>
    </source>
</evidence>
<reference evidence="2 3" key="1">
    <citation type="journal article" date="2007" name="Science">
        <title>The Chlamydomonas genome reveals the evolution of key animal and plant functions.</title>
        <authorList>
            <person name="Merchant S.S."/>
            <person name="Prochnik S.E."/>
            <person name="Vallon O."/>
            <person name="Harris E.H."/>
            <person name="Karpowicz S.J."/>
            <person name="Witman G.B."/>
            <person name="Terry A."/>
            <person name="Salamov A."/>
            <person name="Fritz-Laylin L.K."/>
            <person name="Marechal-Drouard L."/>
            <person name="Marshall W.F."/>
            <person name="Qu L.H."/>
            <person name="Nelson D.R."/>
            <person name="Sanderfoot A.A."/>
            <person name="Spalding M.H."/>
            <person name="Kapitonov V.V."/>
            <person name="Ren Q."/>
            <person name="Ferris P."/>
            <person name="Lindquist E."/>
            <person name="Shapiro H."/>
            <person name="Lucas S.M."/>
            <person name="Grimwood J."/>
            <person name="Schmutz J."/>
            <person name="Cardol P."/>
            <person name="Cerutti H."/>
            <person name="Chanfreau G."/>
            <person name="Chen C.L."/>
            <person name="Cognat V."/>
            <person name="Croft M.T."/>
            <person name="Dent R."/>
            <person name="Dutcher S."/>
            <person name="Fernandez E."/>
            <person name="Fukuzawa H."/>
            <person name="Gonzalez-Ballester D."/>
            <person name="Gonzalez-Halphen D."/>
            <person name="Hallmann A."/>
            <person name="Hanikenne M."/>
            <person name="Hippler M."/>
            <person name="Inwood W."/>
            <person name="Jabbari K."/>
            <person name="Kalanon M."/>
            <person name="Kuras R."/>
            <person name="Lefebvre P.A."/>
            <person name="Lemaire S.D."/>
            <person name="Lobanov A.V."/>
            <person name="Lohr M."/>
            <person name="Manuell A."/>
            <person name="Meier I."/>
            <person name="Mets L."/>
            <person name="Mittag M."/>
            <person name="Mittelmeier T."/>
            <person name="Moroney J.V."/>
            <person name="Moseley J."/>
            <person name="Napoli C."/>
            <person name="Nedelcu A.M."/>
            <person name="Niyogi K."/>
            <person name="Novoselov S.V."/>
            <person name="Paulsen I.T."/>
            <person name="Pazour G."/>
            <person name="Purton S."/>
            <person name="Ral J.P."/>
            <person name="Riano-Pachon D.M."/>
            <person name="Riekhof W."/>
            <person name="Rymarquis L."/>
            <person name="Schroda M."/>
            <person name="Stern D."/>
            <person name="Umen J."/>
            <person name="Willows R."/>
            <person name="Wilson N."/>
            <person name="Zimmer S.L."/>
            <person name="Allmer J."/>
            <person name="Balk J."/>
            <person name="Bisova K."/>
            <person name="Chen C.J."/>
            <person name="Elias M."/>
            <person name="Gendler K."/>
            <person name="Hauser C."/>
            <person name="Lamb M.R."/>
            <person name="Ledford H."/>
            <person name="Long J.C."/>
            <person name="Minagawa J."/>
            <person name="Page M.D."/>
            <person name="Pan J."/>
            <person name="Pootakham W."/>
            <person name="Roje S."/>
            <person name="Rose A."/>
            <person name="Stahlberg E."/>
            <person name="Terauchi A.M."/>
            <person name="Yang P."/>
            <person name="Ball S."/>
            <person name="Bowler C."/>
            <person name="Dieckmann C.L."/>
            <person name="Gladyshev V.N."/>
            <person name="Green P."/>
            <person name="Jorgensen R."/>
            <person name="Mayfield S."/>
            <person name="Mueller-Roeber B."/>
            <person name="Rajamani S."/>
            <person name="Sayre R.T."/>
            <person name="Brokstein P."/>
            <person name="Dubchak I."/>
            <person name="Goodstein D."/>
            <person name="Hornick L."/>
            <person name="Huang Y.W."/>
            <person name="Jhaveri J."/>
            <person name="Luo Y."/>
            <person name="Martinez D."/>
            <person name="Ngau W.C."/>
            <person name="Otillar B."/>
            <person name="Poliakov A."/>
            <person name="Porter A."/>
            <person name="Szajkowski L."/>
            <person name="Werner G."/>
            <person name="Zhou K."/>
            <person name="Grigoriev I.V."/>
            <person name="Rokhsar D.S."/>
            <person name="Grossman A.R."/>
        </authorList>
    </citation>
    <scope>NUCLEOTIDE SEQUENCE [LARGE SCALE GENOMIC DNA]</scope>
    <source>
        <strain evidence="3">CC-503</strain>
    </source>
</reference>
<protein>
    <submittedName>
        <fullName evidence="2">Uncharacterized protein</fullName>
    </submittedName>
</protein>
<dbReference type="Proteomes" id="UP000006906">
    <property type="component" value="Chromosome 12"/>
</dbReference>
<dbReference type="GeneID" id="5727916"/>
<dbReference type="KEGG" id="cre:CHLRE_12g499150v5"/>
<accession>A0A2K3D3C9</accession>
<dbReference type="OrthoDB" id="539768at2759"/>
<proteinExistence type="predicted"/>
<dbReference type="ExpressionAtlas" id="A0A2K3D3C9">
    <property type="expression patterns" value="baseline"/>
</dbReference>
<evidence type="ECO:0000313" key="3">
    <source>
        <dbReference type="Proteomes" id="UP000006906"/>
    </source>
</evidence>
<sequence>MAEAVPAWVFKLYNLPLSDDEKGQAIAILARMPNAALFFWGNEATSVAAVKHLLRQGDAGAAAGLGVGSAAGAGAAASQGAETAVGAGVAAGQSLGGTADAGYFADLFPSALYCMTFTLYDGVDVAMRLVSHAKANGFRGEVRHVSTSRSDFTLLLKTDDVGKQTLKGFASWLATQVPVRAPGAEASTAFAKAAEADAARVEVTSDPFNPLTRDRELLDMYNEGWLTAVYATTDVRRALEKANTEAERRERPSKSSLGKSRASSSHAE</sequence>
<dbReference type="AlphaFoldDB" id="A0A2K3D3C9"/>
<name>A0A2K3D3C9_CHLRE</name>
<evidence type="ECO:0000313" key="2">
    <source>
        <dbReference type="EMBL" id="PNW75043.1"/>
    </source>
</evidence>
<feature type="region of interest" description="Disordered" evidence="1">
    <location>
        <begin position="241"/>
        <end position="268"/>
    </location>
</feature>
<feature type="compositionally biased region" description="Basic and acidic residues" evidence="1">
    <location>
        <begin position="241"/>
        <end position="253"/>
    </location>
</feature>
<dbReference type="RefSeq" id="XP_001702377.2">
    <property type="nucleotide sequence ID" value="XM_001702325.2"/>
</dbReference>
<dbReference type="EMBL" id="CM008973">
    <property type="protein sequence ID" value="PNW75043.1"/>
    <property type="molecule type" value="Genomic_DNA"/>
</dbReference>